<dbReference type="Gramene" id="rna-AYBTSS11_LOCUS958">
    <property type="protein sequence ID" value="CAJ1813449.1"/>
    <property type="gene ID" value="gene-AYBTSS11_LOCUS958"/>
</dbReference>
<dbReference type="EMBL" id="OY731398">
    <property type="protein sequence ID" value="CAJ1813449.1"/>
    <property type="molecule type" value="Genomic_DNA"/>
</dbReference>
<organism evidence="1 2">
    <name type="scientific">Sphenostylis stenocarpa</name>
    <dbReference type="NCBI Taxonomy" id="92480"/>
    <lineage>
        <taxon>Eukaryota</taxon>
        <taxon>Viridiplantae</taxon>
        <taxon>Streptophyta</taxon>
        <taxon>Embryophyta</taxon>
        <taxon>Tracheophyta</taxon>
        <taxon>Spermatophyta</taxon>
        <taxon>Magnoliopsida</taxon>
        <taxon>eudicotyledons</taxon>
        <taxon>Gunneridae</taxon>
        <taxon>Pentapetalae</taxon>
        <taxon>rosids</taxon>
        <taxon>fabids</taxon>
        <taxon>Fabales</taxon>
        <taxon>Fabaceae</taxon>
        <taxon>Papilionoideae</taxon>
        <taxon>50 kb inversion clade</taxon>
        <taxon>NPAAA clade</taxon>
        <taxon>indigoferoid/millettioid clade</taxon>
        <taxon>Phaseoleae</taxon>
        <taxon>Sphenostylis</taxon>
    </lineage>
</organism>
<evidence type="ECO:0000313" key="2">
    <source>
        <dbReference type="Proteomes" id="UP001189624"/>
    </source>
</evidence>
<gene>
    <name evidence="1" type="ORF">AYBTSS11_LOCUS958</name>
</gene>
<name>A0AA86S9Z7_9FABA</name>
<evidence type="ECO:0000313" key="1">
    <source>
        <dbReference type="EMBL" id="CAJ1813449.1"/>
    </source>
</evidence>
<dbReference type="Proteomes" id="UP001189624">
    <property type="component" value="Chromosome 1"/>
</dbReference>
<keyword evidence="2" id="KW-1185">Reference proteome</keyword>
<reference evidence="1" key="1">
    <citation type="submission" date="2023-10" db="EMBL/GenBank/DDBJ databases">
        <authorList>
            <person name="Domelevo Entfellner J.-B."/>
        </authorList>
    </citation>
    <scope>NUCLEOTIDE SEQUENCE</scope>
</reference>
<proteinExistence type="predicted"/>
<accession>A0AA86S9Z7</accession>
<protein>
    <submittedName>
        <fullName evidence="1">Uncharacterized protein</fullName>
    </submittedName>
</protein>
<sequence>MVLRRTNMILANIGLFGYNESKSTSLSPGDSASLVNTPRTTRHDDVWLSFLVKSPSESGLPKTGVSVGLSGKPNNYILATQLVRLMGKASLKLPHEKALFRINNDVKHEKKLMEKTIYLAGI</sequence>
<dbReference type="AlphaFoldDB" id="A0AA86S9Z7"/>